<dbReference type="AlphaFoldDB" id="A0A549SMF0"/>
<dbReference type="InterPro" id="IPR046373">
    <property type="entry name" value="Acyl-CoA_Oxase/DH_mid-dom_sf"/>
</dbReference>
<keyword evidence="2" id="KW-0560">Oxidoreductase</keyword>
<evidence type="ECO:0000259" key="5">
    <source>
        <dbReference type="Pfam" id="PF02771"/>
    </source>
</evidence>
<name>A0A549SMF0_9HYPH</name>
<dbReference type="InterPro" id="IPR013107">
    <property type="entry name" value="Acyl-CoA_DH_C"/>
</dbReference>
<proteinExistence type="predicted"/>
<dbReference type="InterPro" id="IPR036250">
    <property type="entry name" value="AcylCo_DH-like_C"/>
</dbReference>
<dbReference type="InterPro" id="IPR037069">
    <property type="entry name" value="AcylCoA_DH/ox_N_sf"/>
</dbReference>
<dbReference type="EMBL" id="VJMG01000107">
    <property type="protein sequence ID" value="TRL30800.1"/>
    <property type="molecule type" value="Genomic_DNA"/>
</dbReference>
<dbReference type="GO" id="GO:0016627">
    <property type="term" value="F:oxidoreductase activity, acting on the CH-CH group of donors"/>
    <property type="evidence" value="ECO:0007669"/>
    <property type="project" value="InterPro"/>
</dbReference>
<dbReference type="InterPro" id="IPR009100">
    <property type="entry name" value="AcylCoA_DH/oxidase_NM_dom_sf"/>
</dbReference>
<feature type="domain" description="Acyl-CoA dehydrogenase C-terminal" evidence="6">
    <location>
        <begin position="250"/>
        <end position="369"/>
    </location>
</feature>
<comment type="caution">
    <text evidence="7">The sequence shown here is derived from an EMBL/GenBank/DDBJ whole genome shotgun (WGS) entry which is preliminary data.</text>
</comment>
<evidence type="ECO:0000256" key="3">
    <source>
        <dbReference type="SAM" id="MobiDB-lite"/>
    </source>
</evidence>
<dbReference type="PIRSF" id="PIRSF016578">
    <property type="entry name" value="HsaA"/>
    <property type="match status" value="1"/>
</dbReference>
<dbReference type="Gene3D" id="1.10.540.10">
    <property type="entry name" value="Acyl-CoA dehydrogenase/oxidase, N-terminal domain"/>
    <property type="match status" value="1"/>
</dbReference>
<dbReference type="Proteomes" id="UP000316801">
    <property type="component" value="Unassembled WGS sequence"/>
</dbReference>
<dbReference type="Pfam" id="PF02771">
    <property type="entry name" value="Acyl-CoA_dh_N"/>
    <property type="match status" value="1"/>
</dbReference>
<dbReference type="Pfam" id="PF08028">
    <property type="entry name" value="Acyl-CoA_dh_2"/>
    <property type="match status" value="1"/>
</dbReference>
<dbReference type="PANTHER" id="PTHR43831">
    <property type="entry name" value="ISOBUTYRYL-COA DEHYDROGENASE"/>
    <property type="match status" value="1"/>
</dbReference>
<dbReference type="Gene3D" id="2.40.110.10">
    <property type="entry name" value="Butyryl-CoA Dehydrogenase, subunit A, domain 2"/>
    <property type="match status" value="1"/>
</dbReference>
<evidence type="ECO:0000259" key="6">
    <source>
        <dbReference type="Pfam" id="PF08028"/>
    </source>
</evidence>
<dbReference type="InterPro" id="IPR052547">
    <property type="entry name" value="Mito_Isobutyryl-CoADH"/>
</dbReference>
<evidence type="ECO:0000259" key="4">
    <source>
        <dbReference type="Pfam" id="PF02770"/>
    </source>
</evidence>
<dbReference type="InterPro" id="IPR013786">
    <property type="entry name" value="AcylCoA_DH/ox_N"/>
</dbReference>
<dbReference type="PANTHER" id="PTHR43831:SF1">
    <property type="entry name" value="ISOBUTYRYL-COA DEHYDROGENASE, MITOCHONDRIAL"/>
    <property type="match status" value="1"/>
</dbReference>
<keyword evidence="1" id="KW-0285">Flavoprotein</keyword>
<keyword evidence="8" id="KW-1185">Reference proteome</keyword>
<organism evidence="7 8">
    <name type="scientific">Rhizobium straminoryzae</name>
    <dbReference type="NCBI Taxonomy" id="1387186"/>
    <lineage>
        <taxon>Bacteria</taxon>
        <taxon>Pseudomonadati</taxon>
        <taxon>Pseudomonadota</taxon>
        <taxon>Alphaproteobacteria</taxon>
        <taxon>Hyphomicrobiales</taxon>
        <taxon>Rhizobiaceae</taxon>
        <taxon>Rhizobium/Agrobacterium group</taxon>
        <taxon>Rhizobium</taxon>
    </lineage>
</organism>
<dbReference type="GO" id="GO:0050660">
    <property type="term" value="F:flavin adenine dinucleotide binding"/>
    <property type="evidence" value="ECO:0007669"/>
    <property type="project" value="InterPro"/>
</dbReference>
<reference evidence="7 8" key="1">
    <citation type="submission" date="2019-07" db="EMBL/GenBank/DDBJ databases">
        <title>Ln-dependent methylotrophs.</title>
        <authorList>
            <person name="Tani A."/>
        </authorList>
    </citation>
    <scope>NUCLEOTIDE SEQUENCE [LARGE SCALE GENOMIC DNA]</scope>
    <source>
        <strain evidence="7 8">SM12</strain>
    </source>
</reference>
<dbReference type="Gene3D" id="1.20.140.10">
    <property type="entry name" value="Butyryl-CoA Dehydrogenase, subunit A, domain 3"/>
    <property type="match status" value="1"/>
</dbReference>
<protein>
    <submittedName>
        <fullName evidence="7">Acyl-CoA dehydrogenase</fullName>
    </submittedName>
</protein>
<gene>
    <name evidence="7" type="ORF">FNA46_25020</name>
</gene>
<dbReference type="SUPFAM" id="SSF47203">
    <property type="entry name" value="Acyl-CoA dehydrogenase C-terminal domain-like"/>
    <property type="match status" value="1"/>
</dbReference>
<feature type="domain" description="Acyl-CoA dehydrogenase/oxidase N-terminal" evidence="5">
    <location>
        <begin position="23"/>
        <end position="97"/>
    </location>
</feature>
<dbReference type="SUPFAM" id="SSF56645">
    <property type="entry name" value="Acyl-CoA dehydrogenase NM domain-like"/>
    <property type="match status" value="1"/>
</dbReference>
<dbReference type="CDD" id="cd00567">
    <property type="entry name" value="ACAD"/>
    <property type="match status" value="1"/>
</dbReference>
<feature type="domain" description="Acyl-CoA oxidase/dehydrogenase middle" evidence="4">
    <location>
        <begin position="127"/>
        <end position="219"/>
    </location>
</feature>
<evidence type="ECO:0000313" key="7">
    <source>
        <dbReference type="EMBL" id="TRL30800.1"/>
    </source>
</evidence>
<accession>A0A549SMF0</accession>
<sequence length="388" mass="41164">MSLLALKTSVQQPDAVAVAQRLALRFAENAANCDRTGTFPADHFHALFEAGLLGLVTARDHGGAGAGLETAQAVISAIAAGEPSTALVLAMHYSVHAAISRGTWPPDLAARVLEANRRGPALLNNAQAEPGMGSPAHGGRPATTARREGSAWVVNGRKSFVTGLPGLAFAIVLALTEEERPRLIQLLVPLDSPGVSQVKTWDAAGMHATASDDLVLHDVRIPLGDLVAEQPADEPLRRDEAGGHVFFTLLSAVYHGVAVSARDDLLRHLTRHMPTSLGSPLSSIPRLQEGLGDIEILLATNARLLRSVGRDVDEGRGVGTDPLVLRHVVIDNAVRVTDLALELGGNRGLRRDHHLERHHRDALTARAHAPQAHMIRSMLGKAAIARAT</sequence>
<evidence type="ECO:0000313" key="8">
    <source>
        <dbReference type="Proteomes" id="UP000316801"/>
    </source>
</evidence>
<feature type="region of interest" description="Disordered" evidence="3">
    <location>
        <begin position="124"/>
        <end position="148"/>
    </location>
</feature>
<evidence type="ECO:0000256" key="2">
    <source>
        <dbReference type="ARBA" id="ARBA00023002"/>
    </source>
</evidence>
<evidence type="ECO:0000256" key="1">
    <source>
        <dbReference type="ARBA" id="ARBA00022630"/>
    </source>
</evidence>
<dbReference type="RefSeq" id="WP_143127960.1">
    <property type="nucleotide sequence ID" value="NZ_VJMG01000107.1"/>
</dbReference>
<dbReference type="InterPro" id="IPR006091">
    <property type="entry name" value="Acyl-CoA_Oxase/DH_mid-dom"/>
</dbReference>
<dbReference type="Pfam" id="PF02770">
    <property type="entry name" value="Acyl-CoA_dh_M"/>
    <property type="match status" value="1"/>
</dbReference>